<protein>
    <submittedName>
        <fullName evidence="9">Carboxy-terminal processing protease CtpA</fullName>
        <ecNumber evidence="9">3.4.21.102</ecNumber>
    </submittedName>
</protein>
<keyword evidence="4 5" id="KW-0720">Serine protease</keyword>
<dbReference type="SUPFAM" id="SSF52096">
    <property type="entry name" value="ClpP/crotonase"/>
    <property type="match status" value="1"/>
</dbReference>
<feature type="region of interest" description="Disordered" evidence="6">
    <location>
        <begin position="470"/>
        <end position="509"/>
    </location>
</feature>
<dbReference type="InterPro" id="IPR036034">
    <property type="entry name" value="PDZ_sf"/>
</dbReference>
<feature type="signal peptide" evidence="7">
    <location>
        <begin position="1"/>
        <end position="24"/>
    </location>
</feature>
<dbReference type="Pfam" id="PF22694">
    <property type="entry name" value="CtpB_N-like"/>
    <property type="match status" value="1"/>
</dbReference>
<dbReference type="CDD" id="cd07560">
    <property type="entry name" value="Peptidase_S41_CPP"/>
    <property type="match status" value="1"/>
</dbReference>
<dbReference type="RefSeq" id="WP_243409093.1">
    <property type="nucleotide sequence ID" value="NZ_ONZI01000001.1"/>
</dbReference>
<dbReference type="AlphaFoldDB" id="A0A2R8CI84"/>
<dbReference type="GO" id="GO:0030288">
    <property type="term" value="C:outer membrane-bounded periplasmic space"/>
    <property type="evidence" value="ECO:0007669"/>
    <property type="project" value="TreeGrafter"/>
</dbReference>
<dbReference type="CDD" id="cd06782">
    <property type="entry name" value="cpPDZ_CPP-like"/>
    <property type="match status" value="1"/>
</dbReference>
<dbReference type="GO" id="GO:0007165">
    <property type="term" value="P:signal transduction"/>
    <property type="evidence" value="ECO:0007669"/>
    <property type="project" value="TreeGrafter"/>
</dbReference>
<evidence type="ECO:0000256" key="4">
    <source>
        <dbReference type="ARBA" id="ARBA00022825"/>
    </source>
</evidence>
<dbReference type="SMART" id="SM00245">
    <property type="entry name" value="TSPc"/>
    <property type="match status" value="1"/>
</dbReference>
<dbReference type="Gene3D" id="3.30.750.44">
    <property type="match status" value="1"/>
</dbReference>
<dbReference type="EC" id="3.4.21.102" evidence="9"/>
<proteinExistence type="inferred from homology"/>
<dbReference type="InterPro" id="IPR004447">
    <property type="entry name" value="Peptidase_S41A"/>
</dbReference>
<keyword evidence="10" id="KW-1185">Reference proteome</keyword>
<feature type="compositionally biased region" description="Basic and acidic residues" evidence="6">
    <location>
        <begin position="434"/>
        <end position="443"/>
    </location>
</feature>
<organism evidence="9 10">
    <name type="scientific">Kushneria phyllosphaerae</name>
    <dbReference type="NCBI Taxonomy" id="2100822"/>
    <lineage>
        <taxon>Bacteria</taxon>
        <taxon>Pseudomonadati</taxon>
        <taxon>Pseudomonadota</taxon>
        <taxon>Gammaproteobacteria</taxon>
        <taxon>Oceanospirillales</taxon>
        <taxon>Halomonadaceae</taxon>
        <taxon>Kushneria</taxon>
    </lineage>
</organism>
<feature type="region of interest" description="Disordered" evidence="6">
    <location>
        <begin position="428"/>
        <end position="447"/>
    </location>
</feature>
<evidence type="ECO:0000259" key="8">
    <source>
        <dbReference type="PROSITE" id="PS50106"/>
    </source>
</evidence>
<dbReference type="InterPro" id="IPR005151">
    <property type="entry name" value="Tail-specific_protease"/>
</dbReference>
<dbReference type="Proteomes" id="UP000244934">
    <property type="component" value="Unassembled WGS sequence"/>
</dbReference>
<dbReference type="PANTHER" id="PTHR32060">
    <property type="entry name" value="TAIL-SPECIFIC PROTEASE"/>
    <property type="match status" value="1"/>
</dbReference>
<dbReference type="Pfam" id="PF17820">
    <property type="entry name" value="PDZ_6"/>
    <property type="match status" value="1"/>
</dbReference>
<evidence type="ECO:0000256" key="6">
    <source>
        <dbReference type="SAM" id="MobiDB-lite"/>
    </source>
</evidence>
<reference evidence="10" key="1">
    <citation type="submission" date="2018-03" db="EMBL/GenBank/DDBJ databases">
        <authorList>
            <person name="Navarro De La Torre S."/>
        </authorList>
    </citation>
    <scope>NUCLEOTIDE SEQUENCE [LARGE SCALE GENOMIC DNA]</scope>
    <source>
        <strain evidence="10">EAod3</strain>
    </source>
</reference>
<feature type="domain" description="PDZ" evidence="8">
    <location>
        <begin position="129"/>
        <end position="197"/>
    </location>
</feature>
<evidence type="ECO:0000256" key="3">
    <source>
        <dbReference type="ARBA" id="ARBA00022801"/>
    </source>
</evidence>
<keyword evidence="7" id="KW-0732">Signal</keyword>
<evidence type="ECO:0000256" key="2">
    <source>
        <dbReference type="ARBA" id="ARBA00022670"/>
    </source>
</evidence>
<feature type="chain" id="PRO_5015307411" evidence="7">
    <location>
        <begin position="25"/>
        <end position="509"/>
    </location>
</feature>
<dbReference type="GO" id="GO:0006508">
    <property type="term" value="P:proteolysis"/>
    <property type="evidence" value="ECO:0007669"/>
    <property type="project" value="UniProtKB-KW"/>
</dbReference>
<keyword evidence="3 5" id="KW-0378">Hydrolase</keyword>
<gene>
    <name evidence="9" type="primary">ctpA</name>
    <name evidence="9" type="ORF">KSP9073_00610</name>
</gene>
<dbReference type="EMBL" id="ONZI01000001">
    <property type="protein sequence ID" value="SPJ32609.1"/>
    <property type="molecule type" value="Genomic_DNA"/>
</dbReference>
<evidence type="ECO:0000256" key="7">
    <source>
        <dbReference type="SAM" id="SignalP"/>
    </source>
</evidence>
<dbReference type="Gene3D" id="3.90.226.10">
    <property type="entry name" value="2-enoyl-CoA Hydratase, Chain A, domain 1"/>
    <property type="match status" value="1"/>
</dbReference>
<name>A0A2R8CI84_9GAMM</name>
<evidence type="ECO:0000313" key="9">
    <source>
        <dbReference type="EMBL" id="SPJ32609.1"/>
    </source>
</evidence>
<feature type="compositionally biased region" description="Basic and acidic residues" evidence="6">
    <location>
        <begin position="28"/>
        <end position="37"/>
    </location>
</feature>
<dbReference type="SMART" id="SM00228">
    <property type="entry name" value="PDZ"/>
    <property type="match status" value="1"/>
</dbReference>
<dbReference type="NCBIfam" id="TIGR00225">
    <property type="entry name" value="prc"/>
    <property type="match status" value="1"/>
</dbReference>
<dbReference type="PROSITE" id="PS50106">
    <property type="entry name" value="PDZ"/>
    <property type="match status" value="1"/>
</dbReference>
<feature type="compositionally biased region" description="Basic and acidic residues" evidence="6">
    <location>
        <begin position="474"/>
        <end position="494"/>
    </location>
</feature>
<dbReference type="Gene3D" id="2.30.42.10">
    <property type="match status" value="1"/>
</dbReference>
<dbReference type="InterPro" id="IPR055210">
    <property type="entry name" value="CtpA/B_N"/>
</dbReference>
<accession>A0A2R8CI84</accession>
<dbReference type="PANTHER" id="PTHR32060:SF30">
    <property type="entry name" value="CARBOXY-TERMINAL PROCESSING PROTEASE CTPA"/>
    <property type="match status" value="1"/>
</dbReference>
<dbReference type="SUPFAM" id="SSF50156">
    <property type="entry name" value="PDZ domain-like"/>
    <property type="match status" value="1"/>
</dbReference>
<evidence type="ECO:0000256" key="1">
    <source>
        <dbReference type="ARBA" id="ARBA00009179"/>
    </source>
</evidence>
<dbReference type="GO" id="GO:0004252">
    <property type="term" value="F:serine-type endopeptidase activity"/>
    <property type="evidence" value="ECO:0007669"/>
    <property type="project" value="UniProtKB-EC"/>
</dbReference>
<keyword evidence="2 5" id="KW-0645">Protease</keyword>
<sequence length="509" mass="54072">MLMRHVTLSLALSSALLLTLPATAAEPAPDRASDKTPAESTPDSAPVAPADTSGRDSNASDDAANDGEGEAAAQSGLPLEDIQALAQVFERIKQAYVDDVDDKTLLRNAMRGMLEGLDPHSNYLDEDAFRTLHEMTEGEFGGIGIEVGQEDNQLMVISPIDDTPASRAGLQPRDLIIEIDGKSTDGMSLEEAVDMMRGDPGSKIDLTLLREGADAPINVSLERANIQAASVNSRMLSPGYGYLRISQFQENTAEETSKAIAALKKQAGDDGLSGVVLDLRNNPGGLLEGAVNVSDLFLDSGLVVYTKGRLKDSDMQFEANAETALPKTPMVVLINGGSASAAEIVAGALQDHHRAVLLGTESFGKGSVQSVMPLDDNTGIKLTTALYYTPGGRSIQAEGIAPDVTVQRGQLTLEKAGFEIREANLRGHLQNAGGEREQDKKALPDSPIAADDYQLGEALNLLRGINVLQQSGMRRHDDQTPDDDRTPNDDRPSNSDRAPANDTPNGTNP</sequence>
<evidence type="ECO:0000313" key="10">
    <source>
        <dbReference type="Proteomes" id="UP000244934"/>
    </source>
</evidence>
<dbReference type="FunFam" id="2.30.42.10:FF:000063">
    <property type="entry name" value="Peptidase, S41 family"/>
    <property type="match status" value="1"/>
</dbReference>
<dbReference type="InterPro" id="IPR041489">
    <property type="entry name" value="PDZ_6"/>
</dbReference>
<dbReference type="InterPro" id="IPR029045">
    <property type="entry name" value="ClpP/crotonase-like_dom_sf"/>
</dbReference>
<dbReference type="InterPro" id="IPR001478">
    <property type="entry name" value="PDZ"/>
</dbReference>
<dbReference type="FunFam" id="3.90.226.10:FF:000029">
    <property type="entry name" value="Peptidase, S41 family"/>
    <property type="match status" value="1"/>
</dbReference>
<evidence type="ECO:0000256" key="5">
    <source>
        <dbReference type="RuleBase" id="RU004404"/>
    </source>
</evidence>
<feature type="region of interest" description="Disordered" evidence="6">
    <location>
        <begin position="25"/>
        <end position="76"/>
    </location>
</feature>
<comment type="similarity">
    <text evidence="1 5">Belongs to the peptidase S41A family.</text>
</comment>
<dbReference type="Pfam" id="PF03572">
    <property type="entry name" value="Peptidase_S41"/>
    <property type="match status" value="1"/>
</dbReference>